<accession>A0A1U7HTI4</accession>
<keyword evidence="1" id="KW-0472">Membrane</keyword>
<feature type="transmembrane region" description="Helical" evidence="1">
    <location>
        <begin position="9"/>
        <end position="27"/>
    </location>
</feature>
<organism evidence="2 3">
    <name type="scientific">Hydrococcus rivularis NIES-593</name>
    <dbReference type="NCBI Taxonomy" id="1921803"/>
    <lineage>
        <taxon>Bacteria</taxon>
        <taxon>Bacillati</taxon>
        <taxon>Cyanobacteriota</taxon>
        <taxon>Cyanophyceae</taxon>
        <taxon>Pleurocapsales</taxon>
        <taxon>Hydrococcaceae</taxon>
        <taxon>Hydrococcus</taxon>
    </lineage>
</organism>
<evidence type="ECO:0000313" key="2">
    <source>
        <dbReference type="EMBL" id="OKH26879.1"/>
    </source>
</evidence>
<feature type="transmembrane region" description="Helical" evidence="1">
    <location>
        <begin position="62"/>
        <end position="83"/>
    </location>
</feature>
<dbReference type="Proteomes" id="UP000186868">
    <property type="component" value="Unassembled WGS sequence"/>
</dbReference>
<dbReference type="OrthoDB" id="517819at2"/>
<feature type="transmembrane region" description="Helical" evidence="1">
    <location>
        <begin position="89"/>
        <end position="106"/>
    </location>
</feature>
<name>A0A1U7HTI4_9CYAN</name>
<dbReference type="AlphaFoldDB" id="A0A1U7HTI4"/>
<keyword evidence="3" id="KW-1185">Reference proteome</keyword>
<feature type="transmembrane region" description="Helical" evidence="1">
    <location>
        <begin position="33"/>
        <end position="50"/>
    </location>
</feature>
<dbReference type="EMBL" id="MRCB01000001">
    <property type="protein sequence ID" value="OKH26879.1"/>
    <property type="molecule type" value="Genomic_DNA"/>
</dbReference>
<dbReference type="STRING" id="1921803.NIES593_02260"/>
<evidence type="ECO:0000256" key="1">
    <source>
        <dbReference type="SAM" id="Phobius"/>
    </source>
</evidence>
<comment type="caution">
    <text evidence="2">The sequence shown here is derived from an EMBL/GenBank/DDBJ whole genome shotgun (WGS) entry which is preliminary data.</text>
</comment>
<protein>
    <submittedName>
        <fullName evidence="2">Uncharacterized protein</fullName>
    </submittedName>
</protein>
<reference evidence="2 3" key="1">
    <citation type="submission" date="2016-11" db="EMBL/GenBank/DDBJ databases">
        <title>Draft Genome Sequences of Nine Cyanobacterial Strains from Diverse Habitats.</title>
        <authorList>
            <person name="Zhu T."/>
            <person name="Hou S."/>
            <person name="Lu X."/>
            <person name="Hess W.R."/>
        </authorList>
    </citation>
    <scope>NUCLEOTIDE SEQUENCE [LARGE SCALE GENOMIC DNA]</scope>
    <source>
        <strain evidence="2 3">NIES-593</strain>
    </source>
</reference>
<gene>
    <name evidence="2" type="ORF">NIES593_02260</name>
</gene>
<keyword evidence="1" id="KW-0812">Transmembrane</keyword>
<evidence type="ECO:0000313" key="3">
    <source>
        <dbReference type="Proteomes" id="UP000186868"/>
    </source>
</evidence>
<dbReference type="RefSeq" id="WP_073598008.1">
    <property type="nucleotide sequence ID" value="NZ_MRCB01000001.1"/>
</dbReference>
<feature type="transmembrane region" description="Helical" evidence="1">
    <location>
        <begin position="118"/>
        <end position="141"/>
    </location>
</feature>
<proteinExistence type="predicted"/>
<sequence>MNVKSLDRIPWLSLVILWLAYALLGWYLSAHHIIWLVGAFVALVSLAVAWKSNPLLKRLLDLSSQGLVVVVIASVIVSILVTLAIIWNTAFNLIVIPFVATVLAQVESSFSGWSKPQTFLVLTFVAGFGLIVGEIVDLTIFSHNVR</sequence>
<keyword evidence="1" id="KW-1133">Transmembrane helix</keyword>